<keyword evidence="3" id="KW-1185">Reference proteome</keyword>
<dbReference type="Proteomes" id="UP000636800">
    <property type="component" value="Chromosome 13"/>
</dbReference>
<name>A0A835UAK8_VANPL</name>
<evidence type="ECO:0000313" key="2">
    <source>
        <dbReference type="EMBL" id="KAG0455789.1"/>
    </source>
</evidence>
<protein>
    <submittedName>
        <fullName evidence="1">Uncharacterized protein</fullName>
    </submittedName>
</protein>
<evidence type="ECO:0000313" key="3">
    <source>
        <dbReference type="Proteomes" id="UP000636800"/>
    </source>
</evidence>
<accession>A0A835UAK8</accession>
<reference evidence="3 4" key="1">
    <citation type="journal article" date="2020" name="Nat. Food">
        <title>A phased Vanilla planifolia genome enables genetic improvement of flavour and production.</title>
        <authorList>
            <person name="Hasing T."/>
            <person name="Tang H."/>
            <person name="Brym M."/>
            <person name="Khazi F."/>
            <person name="Huang T."/>
            <person name="Chambers A.H."/>
        </authorList>
    </citation>
    <scope>NUCLEOTIDE SEQUENCE [LARGE SCALE GENOMIC DNA]</scope>
    <source>
        <tissue evidence="1">Leaf</tissue>
    </source>
</reference>
<evidence type="ECO:0000313" key="4">
    <source>
        <dbReference type="Proteomes" id="UP000639772"/>
    </source>
</evidence>
<dbReference type="EMBL" id="JADCNL010000013">
    <property type="protein sequence ID" value="KAG0454552.1"/>
    <property type="molecule type" value="Genomic_DNA"/>
</dbReference>
<dbReference type="EMBL" id="JADCNM010000013">
    <property type="protein sequence ID" value="KAG0455789.1"/>
    <property type="molecule type" value="Genomic_DNA"/>
</dbReference>
<dbReference type="Proteomes" id="UP000639772">
    <property type="component" value="Chromosome 13"/>
</dbReference>
<dbReference type="AlphaFoldDB" id="A0A835UAK8"/>
<sequence length="52" mass="5500">MTKGRNGGSGSGSSWIQGGVTLVERGREGQAVRKRHGYEVIPSLLRSTSEAV</sequence>
<evidence type="ECO:0000313" key="1">
    <source>
        <dbReference type="EMBL" id="KAG0454552.1"/>
    </source>
</evidence>
<comment type="caution">
    <text evidence="1">The sequence shown here is derived from an EMBL/GenBank/DDBJ whole genome shotgun (WGS) entry which is preliminary data.</text>
</comment>
<proteinExistence type="predicted"/>
<organism evidence="1 3">
    <name type="scientific">Vanilla planifolia</name>
    <name type="common">Vanilla</name>
    <dbReference type="NCBI Taxonomy" id="51239"/>
    <lineage>
        <taxon>Eukaryota</taxon>
        <taxon>Viridiplantae</taxon>
        <taxon>Streptophyta</taxon>
        <taxon>Embryophyta</taxon>
        <taxon>Tracheophyta</taxon>
        <taxon>Spermatophyta</taxon>
        <taxon>Magnoliopsida</taxon>
        <taxon>Liliopsida</taxon>
        <taxon>Asparagales</taxon>
        <taxon>Orchidaceae</taxon>
        <taxon>Vanilloideae</taxon>
        <taxon>Vanilleae</taxon>
        <taxon>Vanilla</taxon>
    </lineage>
</organism>
<gene>
    <name evidence="2" type="ORF">HPP92_023577</name>
    <name evidence="1" type="ORF">HPP92_023844</name>
</gene>